<dbReference type="FunFam" id="3.20.20.70:FF:000029">
    <property type="entry name" value="L-lactate dehydrogenase"/>
    <property type="match status" value="1"/>
</dbReference>
<reference evidence="10 11" key="1">
    <citation type="submission" date="2016-10" db="EMBL/GenBank/DDBJ databases">
        <authorList>
            <person name="de Groot N.N."/>
        </authorList>
    </citation>
    <scope>NUCLEOTIDE SEQUENCE [LARGE SCALE GENOMIC DNA]</scope>
    <source>
        <strain evidence="10 11">DSM 22274</strain>
    </source>
</reference>
<evidence type="ECO:0000259" key="9">
    <source>
        <dbReference type="PROSITE" id="PS51349"/>
    </source>
</evidence>
<evidence type="ECO:0000256" key="3">
    <source>
        <dbReference type="ARBA" id="ARBA00022643"/>
    </source>
</evidence>
<gene>
    <name evidence="10" type="ORF">SAMN04489740_0015</name>
</gene>
<dbReference type="CDD" id="cd02809">
    <property type="entry name" value="alpha_hydroxyacid_oxid_FMN"/>
    <property type="match status" value="1"/>
</dbReference>
<evidence type="ECO:0000256" key="1">
    <source>
        <dbReference type="ARBA" id="ARBA00001917"/>
    </source>
</evidence>
<comment type="similarity">
    <text evidence="5">Belongs to the FMN-dependent alpha-hydroxy acid dehydrogenase family.</text>
</comment>
<comment type="cofactor">
    <cofactor evidence="1">
        <name>FMN</name>
        <dbReference type="ChEBI" id="CHEBI:58210"/>
    </cofactor>
</comment>
<evidence type="ECO:0000313" key="11">
    <source>
        <dbReference type="Proteomes" id="UP000182725"/>
    </source>
</evidence>
<feature type="binding site" evidence="7">
    <location>
        <position position="48"/>
    </location>
    <ligand>
        <name>glyoxylate</name>
        <dbReference type="ChEBI" id="CHEBI:36655"/>
    </ligand>
</feature>
<keyword evidence="2 7" id="KW-0285">Flavoprotein</keyword>
<organism evidence="10 11">
    <name type="scientific">Arthrobacter alpinus</name>
    <dbReference type="NCBI Taxonomy" id="656366"/>
    <lineage>
        <taxon>Bacteria</taxon>
        <taxon>Bacillati</taxon>
        <taxon>Actinomycetota</taxon>
        <taxon>Actinomycetes</taxon>
        <taxon>Micrococcales</taxon>
        <taxon>Micrococcaceae</taxon>
        <taxon>Arthrobacter</taxon>
    </lineage>
</organism>
<dbReference type="GO" id="GO:0010181">
    <property type="term" value="F:FMN binding"/>
    <property type="evidence" value="ECO:0007669"/>
    <property type="project" value="InterPro"/>
</dbReference>
<sequence length="437" mass="46991">MKFKDITALASVQGPARSTAERLNRRCYSVGDMQKLAAKALPKSILDYIEGGGEDEASMRRNIESYNDWSFMPKWGSVENLSLKTTILGGPSSMPLWLSPTGGTRLFHPQGEIAAARAARAAGVPYGLAHLSTTTMEAVSEATPGLRRWFNMEPTNDPALLQAVLDRVSNAGYEALIVNIDCRDIGHRERDYRNGFTAPPSIKPKTVLEGALRPRWALGFITSDAIAFPNLDAEVPTGPLTSTPDMWRTLLAGAYEPTDWNDLAEIRARWNGPIILKGCVNPKDAAIAAGMGFDAIQASNHGGRQLDHMASPMDVLPEMVAAVDGRMEIIVDGGIRRGSDVIKALALGADSCAIGRPYLYGLAAAGEAGVAHVLKLFKAEMHRTMALLGVTSVAELKEGGRELIRHRRELFVPGPAESNQVAAAPEPELSLADMGTP</sequence>
<evidence type="ECO:0000313" key="10">
    <source>
        <dbReference type="EMBL" id="SED79959.1"/>
    </source>
</evidence>
<dbReference type="InterPro" id="IPR013785">
    <property type="entry name" value="Aldolase_TIM"/>
</dbReference>
<evidence type="ECO:0000256" key="5">
    <source>
        <dbReference type="ARBA" id="ARBA00024042"/>
    </source>
</evidence>
<evidence type="ECO:0000256" key="7">
    <source>
        <dbReference type="PIRSR" id="PIRSR000138-2"/>
    </source>
</evidence>
<evidence type="ECO:0000256" key="4">
    <source>
        <dbReference type="ARBA" id="ARBA00023002"/>
    </source>
</evidence>
<dbReference type="Pfam" id="PF01070">
    <property type="entry name" value="FMN_dh"/>
    <property type="match status" value="1"/>
</dbReference>
<dbReference type="Gene3D" id="3.20.20.70">
    <property type="entry name" value="Aldolase class I"/>
    <property type="match status" value="1"/>
</dbReference>
<feature type="domain" description="FMN hydroxy acid dehydrogenase" evidence="9">
    <location>
        <begin position="22"/>
        <end position="406"/>
    </location>
</feature>
<keyword evidence="4" id="KW-0560">Oxidoreductase</keyword>
<feature type="binding site" evidence="7">
    <location>
        <position position="277"/>
    </location>
    <ligand>
        <name>FMN</name>
        <dbReference type="ChEBI" id="CHEBI:58210"/>
    </ligand>
</feature>
<dbReference type="PROSITE" id="PS51349">
    <property type="entry name" value="FMN_HYDROXY_ACID_DH_2"/>
    <property type="match status" value="1"/>
</dbReference>
<feature type="binding site" evidence="7">
    <location>
        <position position="299"/>
    </location>
    <ligand>
        <name>FMN</name>
        <dbReference type="ChEBI" id="CHEBI:58210"/>
    </ligand>
</feature>
<dbReference type="PROSITE" id="PS00557">
    <property type="entry name" value="FMN_HYDROXY_ACID_DH_1"/>
    <property type="match status" value="1"/>
</dbReference>
<dbReference type="AlphaFoldDB" id="A0A1H5DM65"/>
<dbReference type="GO" id="GO:0005886">
    <property type="term" value="C:plasma membrane"/>
    <property type="evidence" value="ECO:0007669"/>
    <property type="project" value="TreeGrafter"/>
</dbReference>
<feature type="binding site" evidence="7">
    <location>
        <position position="301"/>
    </location>
    <ligand>
        <name>glyoxylate</name>
        <dbReference type="ChEBI" id="CHEBI:36655"/>
    </ligand>
</feature>
<evidence type="ECO:0000256" key="6">
    <source>
        <dbReference type="PIRSR" id="PIRSR000138-1"/>
    </source>
</evidence>
<name>A0A1H5DM65_9MICC</name>
<dbReference type="InterPro" id="IPR037396">
    <property type="entry name" value="FMN_HAD"/>
</dbReference>
<dbReference type="PIRSF" id="PIRSF000138">
    <property type="entry name" value="Al-hdrx_acd_dh"/>
    <property type="match status" value="1"/>
</dbReference>
<dbReference type="GO" id="GO:0009060">
    <property type="term" value="P:aerobic respiration"/>
    <property type="evidence" value="ECO:0007669"/>
    <property type="project" value="TreeGrafter"/>
</dbReference>
<dbReference type="PANTHER" id="PTHR10578">
    <property type="entry name" value="S -2-HYDROXY-ACID OXIDASE-RELATED"/>
    <property type="match status" value="1"/>
</dbReference>
<feature type="binding site" evidence="7">
    <location>
        <begin position="332"/>
        <end position="336"/>
    </location>
    <ligand>
        <name>FMN</name>
        <dbReference type="ChEBI" id="CHEBI:58210"/>
    </ligand>
</feature>
<dbReference type="InterPro" id="IPR000262">
    <property type="entry name" value="FMN-dep_DH"/>
</dbReference>
<feature type="binding site" evidence="7">
    <location>
        <begin position="355"/>
        <end position="356"/>
    </location>
    <ligand>
        <name>FMN</name>
        <dbReference type="ChEBI" id="CHEBI:58210"/>
    </ligand>
</feature>
<feature type="region of interest" description="Disordered" evidence="8">
    <location>
        <begin position="417"/>
        <end position="437"/>
    </location>
</feature>
<feature type="binding site" evidence="7">
    <location>
        <position position="188"/>
    </location>
    <ligand>
        <name>glyoxylate</name>
        <dbReference type="ChEBI" id="CHEBI:36655"/>
    </ligand>
</feature>
<dbReference type="PANTHER" id="PTHR10578:SF107">
    <property type="entry name" value="2-HYDROXYACID OXIDASE 1"/>
    <property type="match status" value="1"/>
</dbReference>
<protein>
    <submittedName>
        <fullName evidence="10">L-lactate dehydrogenase (Cytochrome)</fullName>
    </submittedName>
</protein>
<feature type="binding site" evidence="7">
    <location>
        <begin position="100"/>
        <end position="102"/>
    </location>
    <ligand>
        <name>FMN</name>
        <dbReference type="ChEBI" id="CHEBI:58210"/>
    </ligand>
</feature>
<dbReference type="SUPFAM" id="SSF51395">
    <property type="entry name" value="FMN-linked oxidoreductases"/>
    <property type="match status" value="1"/>
</dbReference>
<dbReference type="RefSeq" id="WP_170835391.1">
    <property type="nucleotide sequence ID" value="NZ_FNTV01000001.1"/>
</dbReference>
<dbReference type="GO" id="GO:0004459">
    <property type="term" value="F:L-lactate dehydrogenase (NAD+) activity"/>
    <property type="evidence" value="ECO:0007669"/>
    <property type="project" value="TreeGrafter"/>
</dbReference>
<accession>A0A1H5DM65</accession>
<feature type="binding site" evidence="7">
    <location>
        <position position="304"/>
    </location>
    <ligand>
        <name>glyoxylate</name>
        <dbReference type="ChEBI" id="CHEBI:36655"/>
    </ligand>
</feature>
<evidence type="ECO:0000256" key="2">
    <source>
        <dbReference type="ARBA" id="ARBA00022630"/>
    </source>
</evidence>
<proteinExistence type="inferred from homology"/>
<keyword evidence="3 7" id="KW-0288">FMN</keyword>
<evidence type="ECO:0000256" key="8">
    <source>
        <dbReference type="SAM" id="MobiDB-lite"/>
    </source>
</evidence>
<dbReference type="Proteomes" id="UP000182725">
    <property type="component" value="Unassembled WGS sequence"/>
</dbReference>
<dbReference type="EMBL" id="FNTV01000001">
    <property type="protein sequence ID" value="SED79959.1"/>
    <property type="molecule type" value="Genomic_DNA"/>
</dbReference>
<dbReference type="InterPro" id="IPR012133">
    <property type="entry name" value="Alpha-hydoxy_acid_DH_FMN"/>
</dbReference>
<feature type="active site" description="Proton acceptor" evidence="6">
    <location>
        <position position="301"/>
    </location>
</feature>
<dbReference type="InterPro" id="IPR008259">
    <property type="entry name" value="FMN_hydac_DH_AS"/>
</dbReference>